<dbReference type="EMBL" id="JACHGN010000017">
    <property type="protein sequence ID" value="MBB5137435.1"/>
    <property type="molecule type" value="Genomic_DNA"/>
</dbReference>
<dbReference type="PRINTS" id="PR00420">
    <property type="entry name" value="RNGMNOXGNASE"/>
</dbReference>
<dbReference type="Proteomes" id="UP000578449">
    <property type="component" value="Unassembled WGS sequence"/>
</dbReference>
<evidence type="ECO:0000256" key="1">
    <source>
        <dbReference type="ARBA" id="ARBA00023002"/>
    </source>
</evidence>
<evidence type="ECO:0000313" key="4">
    <source>
        <dbReference type="EMBL" id="MBB5137435.1"/>
    </source>
</evidence>
<name>A0A840PN22_9ACTN</name>
<dbReference type="InterPro" id="IPR050493">
    <property type="entry name" value="FAD-dep_Monooxygenase_BioMet"/>
</dbReference>
<dbReference type="Pfam" id="PF01494">
    <property type="entry name" value="FAD_binding_3"/>
    <property type="match status" value="2"/>
</dbReference>
<evidence type="ECO:0000313" key="5">
    <source>
        <dbReference type="Proteomes" id="UP000578449"/>
    </source>
</evidence>
<feature type="domain" description="FAD-binding" evidence="3">
    <location>
        <begin position="301"/>
        <end position="362"/>
    </location>
</feature>
<dbReference type="RefSeq" id="WP_185054333.1">
    <property type="nucleotide sequence ID" value="NZ_BAABIX010000012.1"/>
</dbReference>
<comment type="caution">
    <text evidence="4">The sequence shown here is derived from an EMBL/GenBank/DDBJ whole genome shotgun (WGS) entry which is preliminary data.</text>
</comment>
<dbReference type="InterPro" id="IPR036188">
    <property type="entry name" value="FAD/NAD-bd_sf"/>
</dbReference>
<dbReference type="GO" id="GO:0071949">
    <property type="term" value="F:FAD binding"/>
    <property type="evidence" value="ECO:0007669"/>
    <property type="project" value="InterPro"/>
</dbReference>
<dbReference type="SUPFAM" id="SSF51905">
    <property type="entry name" value="FAD/NAD(P)-binding domain"/>
    <property type="match status" value="1"/>
</dbReference>
<evidence type="ECO:0000259" key="3">
    <source>
        <dbReference type="Pfam" id="PF01494"/>
    </source>
</evidence>
<organism evidence="4 5">
    <name type="scientific">Thermocatellispora tengchongensis</name>
    <dbReference type="NCBI Taxonomy" id="1073253"/>
    <lineage>
        <taxon>Bacteria</taxon>
        <taxon>Bacillati</taxon>
        <taxon>Actinomycetota</taxon>
        <taxon>Actinomycetes</taxon>
        <taxon>Streptosporangiales</taxon>
        <taxon>Streptosporangiaceae</taxon>
        <taxon>Thermocatellispora</taxon>
    </lineage>
</organism>
<dbReference type="InterPro" id="IPR002938">
    <property type="entry name" value="FAD-bd"/>
</dbReference>
<gene>
    <name evidence="4" type="ORF">HNP84_007187</name>
</gene>
<evidence type="ECO:0000256" key="2">
    <source>
        <dbReference type="ARBA" id="ARBA00023033"/>
    </source>
</evidence>
<protein>
    <submittedName>
        <fullName evidence="4">2-polyprenyl-6-methoxyphenol hydroxylase-like FAD-dependent oxidoreductase</fullName>
    </submittedName>
</protein>
<dbReference type="SUPFAM" id="SSF54373">
    <property type="entry name" value="FAD-linked reductases, C-terminal domain"/>
    <property type="match status" value="1"/>
</dbReference>
<dbReference type="GO" id="GO:0004497">
    <property type="term" value="F:monooxygenase activity"/>
    <property type="evidence" value="ECO:0007669"/>
    <property type="project" value="UniProtKB-KW"/>
</dbReference>
<dbReference type="PANTHER" id="PTHR13789:SF268">
    <property type="entry name" value="5-METHYLPHENAZINE-1-CARBOXYLATE 1-MONOOXYGENASE"/>
    <property type="match status" value="1"/>
</dbReference>
<accession>A0A840PN22</accession>
<dbReference type="AlphaFoldDB" id="A0A840PN22"/>
<feature type="domain" description="FAD-binding" evidence="3">
    <location>
        <begin position="2"/>
        <end position="176"/>
    </location>
</feature>
<dbReference type="PANTHER" id="PTHR13789">
    <property type="entry name" value="MONOOXYGENASE"/>
    <property type="match status" value="1"/>
</dbReference>
<dbReference type="NCBIfam" id="NF005720">
    <property type="entry name" value="PRK07538.1"/>
    <property type="match status" value="1"/>
</dbReference>
<dbReference type="Gene3D" id="3.30.9.30">
    <property type="match status" value="1"/>
</dbReference>
<dbReference type="Gene3D" id="3.50.50.60">
    <property type="entry name" value="FAD/NAD(P)-binding domain"/>
    <property type="match status" value="1"/>
</dbReference>
<keyword evidence="2" id="KW-0503">Monooxygenase</keyword>
<proteinExistence type="predicted"/>
<reference evidence="4 5" key="1">
    <citation type="submission" date="2020-08" db="EMBL/GenBank/DDBJ databases">
        <title>Genomic Encyclopedia of Type Strains, Phase IV (KMG-IV): sequencing the most valuable type-strain genomes for metagenomic binning, comparative biology and taxonomic classification.</title>
        <authorList>
            <person name="Goeker M."/>
        </authorList>
    </citation>
    <scope>NUCLEOTIDE SEQUENCE [LARGE SCALE GENOMIC DNA]</scope>
    <source>
        <strain evidence="4 5">DSM 45615</strain>
    </source>
</reference>
<sequence length="428" mass="45553">MHVLVIGAGIGGLTTALSLHAAGIGCTIAESATRLKPLGVGINLQPHAVRELTELGLGDALAATGIETSGLAYANRHGDVITTLPRGRNAGYRWPQYSIHRGRLQMILAEAVRDRLGPHALRLGLAFDDFQDDPQHGGAGQVAVRLRDRRTGQEVLERADALVGADGVHSAVRARLYPHGDPLRWSGITMWRGITETDPYLDGASMVVAGADDGAKIVAYPICPKTRARGRASVNWVAEVRLAGPGPAAGEADWRRQGGLEDVLPHFAGWRLPFMDVPAMLAGAGRILQYPMVDRDPLPAWGAGRVSLLGDAAHPMYPVGSNGGSQAILDARYLALALAGAGDAIDGLAAYEDVRRPETSDLVLASRRFPVDETVKLVEQRAPGGFADIHQVLTPQELAAMAEAQRAIADMDVEALNERPSWSVPTPR</sequence>
<keyword evidence="1" id="KW-0560">Oxidoreductase</keyword>
<keyword evidence="5" id="KW-1185">Reference proteome</keyword>